<name>A7T0X5_NEMVE</name>
<evidence type="ECO:0000313" key="2">
    <source>
        <dbReference type="Proteomes" id="UP000001593"/>
    </source>
</evidence>
<sequence length="282" mass="31095">MSLPLASPSHAGAQQRVAPLLTPQAIEAPSLAQQLQLERTKQENLKLQLELTKAQLELARFNAPISAPVEPLADVLSSTPARPLTDVPNLATLRKLRRDRAVLPNEFLFTTSKGTLEYDKLDISEFVGGFLECIKSKSEPERPTLVAHLQLLMEKAASYSWSSVRNFHFSISSAIEAGRLTWNDATVIRDRAQIAFTHADLRSASQSAPRNGISSAAKAKKELYCKDWNHTGKYFCPPTDPAYKSVLLCRVCDANHSMLSCAKRRFPIPNTGPVVVPGGKRH</sequence>
<dbReference type="InParanoid" id="A7T0X5"/>
<evidence type="ECO:0000313" key="1">
    <source>
        <dbReference type="EMBL" id="EDO30392.1"/>
    </source>
</evidence>
<organism evidence="1 2">
    <name type="scientific">Nematostella vectensis</name>
    <name type="common">Starlet sea anemone</name>
    <dbReference type="NCBI Taxonomy" id="45351"/>
    <lineage>
        <taxon>Eukaryota</taxon>
        <taxon>Metazoa</taxon>
        <taxon>Cnidaria</taxon>
        <taxon>Anthozoa</taxon>
        <taxon>Hexacorallia</taxon>
        <taxon>Actiniaria</taxon>
        <taxon>Edwardsiidae</taxon>
        <taxon>Nematostella</taxon>
    </lineage>
</organism>
<reference evidence="1 2" key="1">
    <citation type="journal article" date="2007" name="Science">
        <title>Sea anemone genome reveals ancestral eumetazoan gene repertoire and genomic organization.</title>
        <authorList>
            <person name="Putnam N.H."/>
            <person name="Srivastava M."/>
            <person name="Hellsten U."/>
            <person name="Dirks B."/>
            <person name="Chapman J."/>
            <person name="Salamov A."/>
            <person name="Terry A."/>
            <person name="Shapiro H."/>
            <person name="Lindquist E."/>
            <person name="Kapitonov V.V."/>
            <person name="Jurka J."/>
            <person name="Genikhovich G."/>
            <person name="Grigoriev I.V."/>
            <person name="Lucas S.M."/>
            <person name="Steele R.E."/>
            <person name="Finnerty J.R."/>
            <person name="Technau U."/>
            <person name="Martindale M.Q."/>
            <person name="Rokhsar D.S."/>
        </authorList>
    </citation>
    <scope>NUCLEOTIDE SEQUENCE [LARGE SCALE GENOMIC DNA]</scope>
    <source>
        <strain evidence="2">CH2 X CH6</strain>
    </source>
</reference>
<dbReference type="HOGENOM" id="CLU_987980_0_0_1"/>
<proteinExistence type="predicted"/>
<gene>
    <name evidence="1" type="ORF">NEMVEDRAFT_v1g248414</name>
</gene>
<accession>A7T0X5</accession>
<dbReference type="EMBL" id="DS470057">
    <property type="protein sequence ID" value="EDO30392.1"/>
    <property type="molecule type" value="Genomic_DNA"/>
</dbReference>
<dbReference type="Proteomes" id="UP000001593">
    <property type="component" value="Unassembled WGS sequence"/>
</dbReference>
<dbReference type="AlphaFoldDB" id="A7T0X5"/>
<dbReference type="OMA" id="YSWSSVR"/>
<keyword evidence="2" id="KW-1185">Reference proteome</keyword>
<protein>
    <submittedName>
        <fullName evidence="1">Uncharacterized protein</fullName>
    </submittedName>
</protein>